<keyword evidence="4" id="KW-0479">Metal-binding</keyword>
<comment type="caution">
    <text evidence="13">The sequence shown here is derived from an EMBL/GenBank/DDBJ whole genome shotgun (WGS) entry which is preliminary data.</text>
</comment>
<evidence type="ECO:0000313" key="13">
    <source>
        <dbReference type="EMBL" id="GCD96504.1"/>
    </source>
</evidence>
<dbReference type="GO" id="GO:0004222">
    <property type="term" value="F:metalloendopeptidase activity"/>
    <property type="evidence" value="ECO:0007669"/>
    <property type="project" value="InterPro"/>
</dbReference>
<feature type="region of interest" description="Disordered" evidence="11">
    <location>
        <begin position="283"/>
        <end position="307"/>
    </location>
</feature>
<keyword evidence="3" id="KW-0812">Transmembrane</keyword>
<dbReference type="AlphaFoldDB" id="A0A401YPI1"/>
<dbReference type="GO" id="GO:0006508">
    <property type="term" value="P:proteolysis"/>
    <property type="evidence" value="ECO:0007669"/>
    <property type="project" value="UniProtKB-KW"/>
</dbReference>
<dbReference type="RefSeq" id="WP_246126783.1">
    <property type="nucleotide sequence ID" value="NZ_BIFH01000020.1"/>
</dbReference>
<comment type="cofactor">
    <cofactor evidence="10">
        <name>Zn(2+)</name>
        <dbReference type="ChEBI" id="CHEBI:29105"/>
    </cofactor>
    <text evidence="10">Binds 1 zinc ion per subunit.</text>
</comment>
<gene>
    <name evidence="13" type="ORF">EHYA_04191</name>
</gene>
<keyword evidence="2 10" id="KW-0645">Protease</keyword>
<evidence type="ECO:0000256" key="6">
    <source>
        <dbReference type="ARBA" id="ARBA00022833"/>
    </source>
</evidence>
<evidence type="ECO:0000256" key="5">
    <source>
        <dbReference type="ARBA" id="ARBA00022801"/>
    </source>
</evidence>
<evidence type="ECO:0000256" key="9">
    <source>
        <dbReference type="ARBA" id="ARBA00023136"/>
    </source>
</evidence>
<evidence type="ECO:0000256" key="8">
    <source>
        <dbReference type="ARBA" id="ARBA00023049"/>
    </source>
</evidence>
<keyword evidence="8 10" id="KW-0482">Metalloprotease</keyword>
<name>A0A401YPI1_9ACTN</name>
<feature type="compositionally biased region" description="Low complexity" evidence="11">
    <location>
        <begin position="347"/>
        <end position="364"/>
    </location>
</feature>
<evidence type="ECO:0000256" key="2">
    <source>
        <dbReference type="ARBA" id="ARBA00022670"/>
    </source>
</evidence>
<evidence type="ECO:0000256" key="3">
    <source>
        <dbReference type="ARBA" id="ARBA00022692"/>
    </source>
</evidence>
<dbReference type="Pfam" id="PF01435">
    <property type="entry name" value="Peptidase_M48"/>
    <property type="match status" value="1"/>
</dbReference>
<keyword evidence="7" id="KW-1133">Transmembrane helix</keyword>
<protein>
    <submittedName>
        <fullName evidence="13">Peptidase M48</fullName>
    </submittedName>
</protein>
<dbReference type="Proteomes" id="UP000286931">
    <property type="component" value="Unassembled WGS sequence"/>
</dbReference>
<reference evidence="13 14" key="1">
    <citation type="submission" date="2018-12" db="EMBL/GenBank/DDBJ databases">
        <title>Draft genome sequence of Embleya hyalina NBRC 13850T.</title>
        <authorList>
            <person name="Komaki H."/>
            <person name="Hosoyama A."/>
            <person name="Kimura A."/>
            <person name="Ichikawa N."/>
            <person name="Tamura T."/>
        </authorList>
    </citation>
    <scope>NUCLEOTIDE SEQUENCE [LARGE SCALE GENOMIC DNA]</scope>
    <source>
        <strain evidence="13 14">NBRC 13850</strain>
    </source>
</reference>
<evidence type="ECO:0000256" key="7">
    <source>
        <dbReference type="ARBA" id="ARBA00022989"/>
    </source>
</evidence>
<dbReference type="EMBL" id="BIFH01000020">
    <property type="protein sequence ID" value="GCD96504.1"/>
    <property type="molecule type" value="Genomic_DNA"/>
</dbReference>
<comment type="similarity">
    <text evidence="10">Belongs to the peptidase M48 family.</text>
</comment>
<dbReference type="CDD" id="cd07325">
    <property type="entry name" value="M48_Ste24p_like"/>
    <property type="match status" value="1"/>
</dbReference>
<evidence type="ECO:0000259" key="12">
    <source>
        <dbReference type="Pfam" id="PF01435"/>
    </source>
</evidence>
<keyword evidence="5 10" id="KW-0378">Hydrolase</keyword>
<keyword evidence="6 10" id="KW-0862">Zinc</keyword>
<dbReference type="PANTHER" id="PTHR43221">
    <property type="entry name" value="PROTEASE HTPX"/>
    <property type="match status" value="1"/>
</dbReference>
<dbReference type="InterPro" id="IPR050083">
    <property type="entry name" value="HtpX_protease"/>
</dbReference>
<feature type="compositionally biased region" description="Basic and acidic residues" evidence="11">
    <location>
        <begin position="330"/>
        <end position="342"/>
    </location>
</feature>
<evidence type="ECO:0000256" key="10">
    <source>
        <dbReference type="RuleBase" id="RU003983"/>
    </source>
</evidence>
<feature type="region of interest" description="Disordered" evidence="11">
    <location>
        <begin position="329"/>
        <end position="376"/>
    </location>
</feature>
<dbReference type="InterPro" id="IPR001915">
    <property type="entry name" value="Peptidase_M48"/>
</dbReference>
<dbReference type="Gene3D" id="3.30.2010.10">
    <property type="entry name" value="Metalloproteases ('zincins'), catalytic domain"/>
    <property type="match status" value="1"/>
</dbReference>
<proteinExistence type="inferred from homology"/>
<keyword evidence="9" id="KW-0472">Membrane</keyword>
<evidence type="ECO:0000256" key="4">
    <source>
        <dbReference type="ARBA" id="ARBA00022723"/>
    </source>
</evidence>
<organism evidence="13 14">
    <name type="scientific">Embleya hyalina</name>
    <dbReference type="NCBI Taxonomy" id="516124"/>
    <lineage>
        <taxon>Bacteria</taxon>
        <taxon>Bacillati</taxon>
        <taxon>Actinomycetota</taxon>
        <taxon>Actinomycetes</taxon>
        <taxon>Kitasatosporales</taxon>
        <taxon>Streptomycetaceae</taxon>
        <taxon>Embleya</taxon>
    </lineage>
</organism>
<sequence length="376" mass="40813">MPDDKTVGPFEGRRRFPGISSRAYEHPSDRAALVAMRRLSGFDLVLKQMSGLVSERAIRLAFLAGSVRAGEQQFHRLHEMARESAYILDLPTVPELFVTQDPQPNAMAIGMDKPFIVVTSGLVELLDDDEMRTVIGHETGHILSGHAVYRTMLLILTRFAAALSGIPLGTIGVHAIITALQEWFRKSEVSCDRAGLLVGQDPEVSMRALMKVAGGSQLHEMSTDAFLEQAAEYEGAGDLRDSVLKLMNLLGRSHPFPVVRVAELRKWADGDDYRRILAGEYPRREDDPNASVREEAKASANAYRESVRTTTDPLFGLLRDLADGAADAGGKLRDRFAGRRGEPGPTPDGETPPDGHTPPSSGGKRAPEGGAGGRPA</sequence>
<keyword evidence="1" id="KW-1003">Cell membrane</keyword>
<keyword evidence="14" id="KW-1185">Reference proteome</keyword>
<accession>A0A401YPI1</accession>
<evidence type="ECO:0000256" key="11">
    <source>
        <dbReference type="SAM" id="MobiDB-lite"/>
    </source>
</evidence>
<feature type="domain" description="Peptidase M48" evidence="12">
    <location>
        <begin position="72"/>
        <end position="267"/>
    </location>
</feature>
<evidence type="ECO:0000313" key="14">
    <source>
        <dbReference type="Proteomes" id="UP000286931"/>
    </source>
</evidence>
<dbReference type="PANTHER" id="PTHR43221:SF3">
    <property type="entry name" value="SLL1280 PROTEIN"/>
    <property type="match status" value="1"/>
</dbReference>
<feature type="compositionally biased region" description="Basic and acidic residues" evidence="11">
    <location>
        <begin position="283"/>
        <end position="297"/>
    </location>
</feature>
<evidence type="ECO:0000256" key="1">
    <source>
        <dbReference type="ARBA" id="ARBA00022475"/>
    </source>
</evidence>
<dbReference type="GO" id="GO:0046872">
    <property type="term" value="F:metal ion binding"/>
    <property type="evidence" value="ECO:0007669"/>
    <property type="project" value="UniProtKB-KW"/>
</dbReference>